<sequence>MILGFLLTGVLGTMYSSWRERQDRTAELNVKEVEAHRLATARLVQSIYLLELRSYRLYDALTHTIPAEEVRDKNREYEQAASDFGTSLFANVQLAKSVVPDDAGPAGASIADPAVLLMRLQKLFIDVDQCLHGMYLTWAAQANPKPIASVCFASNQHVNKDPINRIELVRKCGTDIADALMNAEANAKFDPQQRYHAFVHELPKSSACASPQATPSAQ</sequence>
<dbReference type="EMBL" id="CP013446">
    <property type="protein sequence ID" value="AOK23344.1"/>
    <property type="molecule type" value="Genomic_DNA"/>
</dbReference>
<name>A0AAU8UBG2_9BURK</name>
<reference evidence="1 2" key="1">
    <citation type="submission" date="2015-12" db="EMBL/GenBank/DDBJ databases">
        <title>Diversity of Burkholderia near neighbor genomes.</title>
        <authorList>
            <person name="Sahl J."/>
            <person name="Wagner D."/>
            <person name="Keim P."/>
        </authorList>
    </citation>
    <scope>NUCLEOTIDE SEQUENCE [LARGE SCALE GENOMIC DNA]</scope>
    <source>
        <strain evidence="1 2">MSMB1189WGS</strain>
    </source>
</reference>
<gene>
    <name evidence="1" type="ORF">WK67_11650</name>
</gene>
<dbReference type="Proteomes" id="UP000095100">
    <property type="component" value="Chromosome 1"/>
</dbReference>
<organism evidence="1 2">
    <name type="scientific">Burkholderia ubonensis</name>
    <dbReference type="NCBI Taxonomy" id="101571"/>
    <lineage>
        <taxon>Bacteria</taxon>
        <taxon>Pseudomonadati</taxon>
        <taxon>Pseudomonadota</taxon>
        <taxon>Betaproteobacteria</taxon>
        <taxon>Burkholderiales</taxon>
        <taxon>Burkholderiaceae</taxon>
        <taxon>Burkholderia</taxon>
        <taxon>Burkholderia cepacia complex</taxon>
    </lineage>
</organism>
<dbReference type="AlphaFoldDB" id="A0AAU8UBG2"/>
<evidence type="ECO:0000313" key="2">
    <source>
        <dbReference type="Proteomes" id="UP000095100"/>
    </source>
</evidence>
<proteinExistence type="predicted"/>
<protein>
    <submittedName>
        <fullName evidence="1">Uncharacterized protein</fullName>
    </submittedName>
</protein>
<evidence type="ECO:0000313" key="1">
    <source>
        <dbReference type="EMBL" id="AOK23344.1"/>
    </source>
</evidence>
<accession>A0AAU8UBG2</accession>